<protein>
    <recommendedName>
        <fullName evidence="6">Mid2 domain-containing protein</fullName>
    </recommendedName>
</protein>
<reference evidence="4" key="2">
    <citation type="journal article" date="2023" name="Proc. Natl. Acad. Sci. U.S.A.">
        <title>A global phylogenomic analysis of the shiitake genus Lentinula.</title>
        <authorList>
            <person name="Sierra-Patev S."/>
            <person name="Min B."/>
            <person name="Naranjo-Ortiz M."/>
            <person name="Looney B."/>
            <person name="Konkel Z."/>
            <person name="Slot J.C."/>
            <person name="Sakamoto Y."/>
            <person name="Steenwyk J.L."/>
            <person name="Rokas A."/>
            <person name="Carro J."/>
            <person name="Camarero S."/>
            <person name="Ferreira P."/>
            <person name="Molpeceres G."/>
            <person name="Ruiz-Duenas F.J."/>
            <person name="Serrano A."/>
            <person name="Henrissat B."/>
            <person name="Drula E."/>
            <person name="Hughes K.W."/>
            <person name="Mata J.L."/>
            <person name="Ishikawa N.K."/>
            <person name="Vargas-Isla R."/>
            <person name="Ushijima S."/>
            <person name="Smith C.A."/>
            <person name="Donoghue J."/>
            <person name="Ahrendt S."/>
            <person name="Andreopoulos W."/>
            <person name="He G."/>
            <person name="LaButti K."/>
            <person name="Lipzen A."/>
            <person name="Ng V."/>
            <person name="Riley R."/>
            <person name="Sandor L."/>
            <person name="Barry K."/>
            <person name="Martinez A.T."/>
            <person name="Xiao Y."/>
            <person name="Gibbons J.G."/>
            <person name="Terashima K."/>
            <person name="Grigoriev I.V."/>
            <person name="Hibbett D."/>
        </authorList>
    </citation>
    <scope>NUCLEOTIDE SEQUENCE</scope>
    <source>
        <strain evidence="4">Sp2 HRB7682 ss15</strain>
    </source>
</reference>
<proteinExistence type="predicted"/>
<evidence type="ECO:0000256" key="3">
    <source>
        <dbReference type="SAM" id="SignalP"/>
    </source>
</evidence>
<feature type="region of interest" description="Disordered" evidence="1">
    <location>
        <begin position="513"/>
        <end position="544"/>
    </location>
</feature>
<dbReference type="EMBL" id="JANVFS010000013">
    <property type="protein sequence ID" value="KAJ4482941.1"/>
    <property type="molecule type" value="Genomic_DNA"/>
</dbReference>
<organism evidence="4 5">
    <name type="scientific">Lentinula lateritia</name>
    <dbReference type="NCBI Taxonomy" id="40482"/>
    <lineage>
        <taxon>Eukaryota</taxon>
        <taxon>Fungi</taxon>
        <taxon>Dikarya</taxon>
        <taxon>Basidiomycota</taxon>
        <taxon>Agaricomycotina</taxon>
        <taxon>Agaricomycetes</taxon>
        <taxon>Agaricomycetidae</taxon>
        <taxon>Agaricales</taxon>
        <taxon>Marasmiineae</taxon>
        <taxon>Omphalotaceae</taxon>
        <taxon>Lentinula</taxon>
    </lineage>
</organism>
<comment type="caution">
    <text evidence="4">The sequence shown here is derived from an EMBL/GenBank/DDBJ whole genome shotgun (WGS) entry which is preliminary data.</text>
</comment>
<feature type="chain" id="PRO_5040752552" description="Mid2 domain-containing protein" evidence="3">
    <location>
        <begin position="27"/>
        <end position="544"/>
    </location>
</feature>
<reference evidence="4" key="1">
    <citation type="submission" date="2022-08" db="EMBL/GenBank/DDBJ databases">
        <authorList>
            <consortium name="DOE Joint Genome Institute"/>
            <person name="Min B."/>
            <person name="Riley R."/>
            <person name="Sierra-Patev S."/>
            <person name="Naranjo-Ortiz M."/>
            <person name="Looney B."/>
            <person name="Konkel Z."/>
            <person name="Slot J.C."/>
            <person name="Sakamoto Y."/>
            <person name="Steenwyk J.L."/>
            <person name="Rokas A."/>
            <person name="Carro J."/>
            <person name="Camarero S."/>
            <person name="Ferreira P."/>
            <person name="Molpeceres G."/>
            <person name="Ruiz-Duenas F.J."/>
            <person name="Serrano A."/>
            <person name="Henrissat B."/>
            <person name="Drula E."/>
            <person name="Hughes K.W."/>
            <person name="Mata J.L."/>
            <person name="Ishikawa N.K."/>
            <person name="Vargas-Isla R."/>
            <person name="Ushijima S."/>
            <person name="Smith C.A."/>
            <person name="Ahrendt S."/>
            <person name="Andreopoulos W."/>
            <person name="He G."/>
            <person name="Labutti K."/>
            <person name="Lipzen A."/>
            <person name="Ng V."/>
            <person name="Sandor L."/>
            <person name="Barry K."/>
            <person name="Martinez A.T."/>
            <person name="Xiao Y."/>
            <person name="Gibbons J.G."/>
            <person name="Terashima K."/>
            <person name="Hibbett D.S."/>
            <person name="Grigoriev I.V."/>
        </authorList>
    </citation>
    <scope>NUCLEOTIDE SEQUENCE</scope>
    <source>
        <strain evidence="4">Sp2 HRB7682 ss15</strain>
    </source>
</reference>
<name>A0A9W9AHH0_9AGAR</name>
<feature type="compositionally biased region" description="Basic and acidic residues" evidence="1">
    <location>
        <begin position="452"/>
        <end position="463"/>
    </location>
</feature>
<evidence type="ECO:0000313" key="5">
    <source>
        <dbReference type="Proteomes" id="UP001150238"/>
    </source>
</evidence>
<sequence length="544" mass="58783">MHWKSFYFLHLPGALFFLPFLFDVAAVTGAVNRSIDDTLGDSVTGQRPIFLPTTPGVWEDETCAGCALQPPISSAFGGTYTAATYNSGLQNISITFDFTGTAIYVYFILANNPAPGITATTAANFTLDGSLVGTFNHSPNTSTSAPDFQFNQSALAFSKDGLKNITHQMVISTSGLSEDVWVNFDYALYTFQDATTISSSESLSSSSTNNLPSATASTSSNIGVSSSQSTDAMRIGVIIGGAIGGLVVLGALITMLCICHRRRRRRNQRGRANIHVINDLESGSKGSVVVERNKLDPLKRPTTSLSTLDLSSENQHKNAFGSSFSVHKTEIPSETGLALASSMNDGVDSASRRHSHCIENNDISTSAPEYQYRSVISTLPSGRTVMAPGTTQDFLTTPLSSSGNLTGSTFSELTSATRVVPTGNAASEKFKLRRMRQQELERQMREINEEIEELKHEAAERSDPTPTGLMSRTSVRKKKSIRNGRNTDENTDSVAQLKTQIREMSEEILLLQSQQNSAWAQGLSDEPPPGYSPRLVAANINSDE</sequence>
<feature type="signal peptide" evidence="3">
    <location>
        <begin position="1"/>
        <end position="26"/>
    </location>
</feature>
<keyword evidence="3" id="KW-0732">Signal</keyword>
<evidence type="ECO:0000256" key="1">
    <source>
        <dbReference type="SAM" id="MobiDB-lite"/>
    </source>
</evidence>
<accession>A0A9W9AHH0</accession>
<feature type="transmembrane region" description="Helical" evidence="2">
    <location>
        <begin position="235"/>
        <end position="259"/>
    </location>
</feature>
<dbReference type="Proteomes" id="UP001150238">
    <property type="component" value="Unassembled WGS sequence"/>
</dbReference>
<feature type="region of interest" description="Disordered" evidence="1">
    <location>
        <begin position="200"/>
        <end position="226"/>
    </location>
</feature>
<dbReference type="Gene3D" id="2.60.120.260">
    <property type="entry name" value="Galactose-binding domain-like"/>
    <property type="match status" value="1"/>
</dbReference>
<evidence type="ECO:0000313" key="4">
    <source>
        <dbReference type="EMBL" id="KAJ4482941.1"/>
    </source>
</evidence>
<keyword evidence="2" id="KW-0812">Transmembrane</keyword>
<keyword evidence="2" id="KW-1133">Transmembrane helix</keyword>
<evidence type="ECO:0000256" key="2">
    <source>
        <dbReference type="SAM" id="Phobius"/>
    </source>
</evidence>
<keyword evidence="2" id="KW-0472">Membrane</keyword>
<feature type="compositionally biased region" description="Polar residues" evidence="1">
    <location>
        <begin position="464"/>
        <end position="473"/>
    </location>
</feature>
<evidence type="ECO:0008006" key="6">
    <source>
        <dbReference type="Google" id="ProtNLM"/>
    </source>
</evidence>
<feature type="compositionally biased region" description="Low complexity" evidence="1">
    <location>
        <begin position="200"/>
        <end position="221"/>
    </location>
</feature>
<gene>
    <name evidence="4" type="ORF">C8J55DRAFT_605340</name>
</gene>
<dbReference type="AlphaFoldDB" id="A0A9W9AHH0"/>
<feature type="region of interest" description="Disordered" evidence="1">
    <location>
        <begin position="452"/>
        <end position="493"/>
    </location>
</feature>